<protein>
    <submittedName>
        <fullName evidence="1">Uncharacterized protein</fullName>
    </submittedName>
</protein>
<organism evidence="1 2">
    <name type="scientific">Christiangramia forsetii (strain DSM 17595 / CGMCC 1.15422 / KT0803)</name>
    <name type="common">Gramella forsetii</name>
    <dbReference type="NCBI Taxonomy" id="411154"/>
    <lineage>
        <taxon>Bacteria</taxon>
        <taxon>Pseudomonadati</taxon>
        <taxon>Bacteroidota</taxon>
        <taxon>Flavobacteriia</taxon>
        <taxon>Flavobacteriales</taxon>
        <taxon>Flavobacteriaceae</taxon>
        <taxon>Christiangramia</taxon>
    </lineage>
</organism>
<evidence type="ECO:0000313" key="2">
    <source>
        <dbReference type="Proteomes" id="UP000000755"/>
    </source>
</evidence>
<evidence type="ECO:0000313" key="1">
    <source>
        <dbReference type="EMBL" id="CAL66207.1"/>
    </source>
</evidence>
<accession>A0M0R2</accession>
<reference evidence="1 2" key="1">
    <citation type="journal article" date="2006" name="Environ. Microbiol.">
        <title>Whole genome analysis of the marine Bacteroidetes'Gramella forsetii' reveals adaptations to degradation of polymeric organic matter.</title>
        <authorList>
            <person name="Bauer M."/>
            <person name="Kube M."/>
            <person name="Teeling H."/>
            <person name="Richter M."/>
            <person name="Lombardot T."/>
            <person name="Allers E."/>
            <person name="Wuerdemann C.A."/>
            <person name="Quast C."/>
            <person name="Kuhl H."/>
            <person name="Knaust F."/>
            <person name="Woebken D."/>
            <person name="Bischof K."/>
            <person name="Mussmann M."/>
            <person name="Choudhuri J.V."/>
            <person name="Meyer F."/>
            <person name="Reinhardt R."/>
            <person name="Amann R.I."/>
            <person name="Gloeckner F.O."/>
        </authorList>
    </citation>
    <scope>NUCLEOTIDE SEQUENCE [LARGE SCALE GENOMIC DNA]</scope>
    <source>
        <strain evidence="2">DSM 17595 / CGMCC 1.15422 / KT0803</strain>
    </source>
</reference>
<dbReference type="STRING" id="411154.GFO_1233"/>
<name>A0M0R2_CHRFK</name>
<dbReference type="KEGG" id="gfo:GFO_1233"/>
<dbReference type="EMBL" id="CU207366">
    <property type="protein sequence ID" value="CAL66207.1"/>
    <property type="molecule type" value="Genomic_DNA"/>
</dbReference>
<proteinExistence type="predicted"/>
<gene>
    <name evidence="1" type="ordered locus">GFO_1233</name>
</gene>
<dbReference type="AlphaFoldDB" id="A0M0R2"/>
<dbReference type="Proteomes" id="UP000000755">
    <property type="component" value="Chromosome"/>
</dbReference>
<sequence>MIYLNYSNLNKEAQKRLLKNSKRDVELNLVMILEDMQKNMVSILNGLSKRKRYEICIITPMFLISEFDQIELQTSLKYQRCFFYALKISFSKKTLSLKG</sequence>
<dbReference type="HOGENOM" id="CLU_2316350_0_0_10"/>